<gene>
    <name evidence="1" type="ORF">ACHHYP_11010</name>
</gene>
<accession>A0A1V9ZHW3</accession>
<dbReference type="Proteomes" id="UP000243579">
    <property type="component" value="Unassembled WGS sequence"/>
</dbReference>
<protein>
    <submittedName>
        <fullName evidence="1">Uncharacterized protein</fullName>
    </submittedName>
</protein>
<organism evidence="1 2">
    <name type="scientific">Achlya hypogyna</name>
    <name type="common">Oomycete</name>
    <name type="synonym">Protoachlya hypogyna</name>
    <dbReference type="NCBI Taxonomy" id="1202772"/>
    <lineage>
        <taxon>Eukaryota</taxon>
        <taxon>Sar</taxon>
        <taxon>Stramenopiles</taxon>
        <taxon>Oomycota</taxon>
        <taxon>Saprolegniomycetes</taxon>
        <taxon>Saprolegniales</taxon>
        <taxon>Achlyaceae</taxon>
        <taxon>Achlya</taxon>
    </lineage>
</organism>
<dbReference type="EMBL" id="JNBR01000104">
    <property type="protein sequence ID" value="OQR97491.1"/>
    <property type="molecule type" value="Genomic_DNA"/>
</dbReference>
<evidence type="ECO:0000313" key="1">
    <source>
        <dbReference type="EMBL" id="OQR97491.1"/>
    </source>
</evidence>
<dbReference type="OrthoDB" id="10642013at2759"/>
<proteinExistence type="predicted"/>
<name>A0A1V9ZHW3_ACHHY</name>
<dbReference type="AlphaFoldDB" id="A0A1V9ZHW3"/>
<reference evidence="1 2" key="1">
    <citation type="journal article" date="2014" name="Genome Biol. Evol.">
        <title>The secreted proteins of Achlya hypogyna and Thraustotheca clavata identify the ancestral oomycete secretome and reveal gene acquisitions by horizontal gene transfer.</title>
        <authorList>
            <person name="Misner I."/>
            <person name="Blouin N."/>
            <person name="Leonard G."/>
            <person name="Richards T.A."/>
            <person name="Lane C.E."/>
        </authorList>
    </citation>
    <scope>NUCLEOTIDE SEQUENCE [LARGE SCALE GENOMIC DNA]</scope>
    <source>
        <strain evidence="1 2">ATCC 48635</strain>
    </source>
</reference>
<comment type="caution">
    <text evidence="1">The sequence shown here is derived from an EMBL/GenBank/DDBJ whole genome shotgun (WGS) entry which is preliminary data.</text>
</comment>
<sequence>MLKFAICSRISLHKFEPCTKRQQTSALELFNKILRGASKLWPDIQEIAANVAERNGTSHPPLSVYCLMEKFIKYMFDYIAEKAHNAQNFLSILKTKDLAQEVDGMQAYSQLDARLRGIENHLDPTNDKFQNDRATAKIWKRPSVAQFMNVELKKLEEQYAKLSGGIKLGVDYAWNSN</sequence>
<keyword evidence="2" id="KW-1185">Reference proteome</keyword>
<evidence type="ECO:0000313" key="2">
    <source>
        <dbReference type="Proteomes" id="UP000243579"/>
    </source>
</evidence>